<organism evidence="1 2">
    <name type="scientific">Aspergillus melleus</name>
    <dbReference type="NCBI Taxonomy" id="138277"/>
    <lineage>
        <taxon>Eukaryota</taxon>
        <taxon>Fungi</taxon>
        <taxon>Dikarya</taxon>
        <taxon>Ascomycota</taxon>
        <taxon>Pezizomycotina</taxon>
        <taxon>Eurotiomycetes</taxon>
        <taxon>Eurotiomycetidae</taxon>
        <taxon>Eurotiales</taxon>
        <taxon>Aspergillaceae</taxon>
        <taxon>Aspergillus</taxon>
        <taxon>Aspergillus subgen. Circumdati</taxon>
    </lineage>
</organism>
<gene>
    <name evidence="1" type="ORF">N8T08_002596</name>
</gene>
<reference evidence="1 2" key="1">
    <citation type="journal article" date="2023" name="ACS Omega">
        <title>Identification of the Neoaspergillic Acid Biosynthesis Gene Cluster by Establishing an In Vitro CRISPR-Ribonucleoprotein Genetic System in Aspergillus melleus.</title>
        <authorList>
            <person name="Yuan B."/>
            <person name="Grau M.F."/>
            <person name="Murata R.M."/>
            <person name="Torok T."/>
            <person name="Venkateswaran K."/>
            <person name="Stajich J.E."/>
            <person name="Wang C.C.C."/>
        </authorList>
    </citation>
    <scope>NUCLEOTIDE SEQUENCE [LARGE SCALE GENOMIC DNA]</scope>
    <source>
        <strain evidence="1 2">IMV 1140</strain>
    </source>
</reference>
<comment type="caution">
    <text evidence="1">The sequence shown here is derived from an EMBL/GenBank/DDBJ whole genome shotgun (WGS) entry which is preliminary data.</text>
</comment>
<name>A0ACC3B8S7_9EURO</name>
<sequence length="113" mass="12043">MSQIAVLTQTAASPPDVHDSPHFLVQSQLNHDSRRGPGSQSSLSRGYGSFEDTGDDQRTNLSRTRAVILITTLTGITFVGSMSTGLLTIGLPWIAADLGLPDNLLLWLAIANP</sequence>
<accession>A0ACC3B8S7</accession>
<dbReference type="EMBL" id="JAOPJF010000015">
    <property type="protein sequence ID" value="KAK1146835.1"/>
    <property type="molecule type" value="Genomic_DNA"/>
</dbReference>
<evidence type="ECO:0000313" key="2">
    <source>
        <dbReference type="Proteomes" id="UP001177260"/>
    </source>
</evidence>
<proteinExistence type="predicted"/>
<evidence type="ECO:0000313" key="1">
    <source>
        <dbReference type="EMBL" id="KAK1146835.1"/>
    </source>
</evidence>
<protein>
    <submittedName>
        <fullName evidence="1">Uncharacterized protein</fullName>
    </submittedName>
</protein>
<dbReference type="Proteomes" id="UP001177260">
    <property type="component" value="Unassembled WGS sequence"/>
</dbReference>
<keyword evidence="2" id="KW-1185">Reference proteome</keyword>